<reference evidence="2 3" key="1">
    <citation type="submission" date="2020-08" db="EMBL/GenBank/DDBJ databases">
        <title>Genomic Encyclopedia of Type Strains, Phase IV (KMG-IV): sequencing the most valuable type-strain genomes for metagenomic binning, comparative biology and taxonomic classification.</title>
        <authorList>
            <person name="Goeker M."/>
        </authorList>
    </citation>
    <scope>NUCLEOTIDE SEQUENCE [LARGE SCALE GENOMIC DNA]</scope>
    <source>
        <strain evidence="2 3">DSM 12252</strain>
    </source>
</reference>
<comment type="caution">
    <text evidence="2">The sequence shown here is derived from an EMBL/GenBank/DDBJ whole genome shotgun (WGS) entry which is preliminary data.</text>
</comment>
<evidence type="ECO:0000256" key="1">
    <source>
        <dbReference type="SAM" id="MobiDB-lite"/>
    </source>
</evidence>
<keyword evidence="3" id="KW-1185">Reference proteome</keyword>
<dbReference type="EMBL" id="JACHIG010000005">
    <property type="protein sequence ID" value="MBB5032932.1"/>
    <property type="molecule type" value="Genomic_DNA"/>
</dbReference>
<organism evidence="2 3">
    <name type="scientific">Prosthecobacter vanneervenii</name>
    <dbReference type="NCBI Taxonomy" id="48466"/>
    <lineage>
        <taxon>Bacteria</taxon>
        <taxon>Pseudomonadati</taxon>
        <taxon>Verrucomicrobiota</taxon>
        <taxon>Verrucomicrobiia</taxon>
        <taxon>Verrucomicrobiales</taxon>
        <taxon>Verrucomicrobiaceae</taxon>
        <taxon>Prosthecobacter</taxon>
    </lineage>
</organism>
<evidence type="ECO:0000313" key="2">
    <source>
        <dbReference type="EMBL" id="MBB5032932.1"/>
    </source>
</evidence>
<feature type="region of interest" description="Disordered" evidence="1">
    <location>
        <begin position="220"/>
        <end position="241"/>
    </location>
</feature>
<dbReference type="RefSeq" id="WP_184339862.1">
    <property type="nucleotide sequence ID" value="NZ_JACHIG010000005.1"/>
</dbReference>
<gene>
    <name evidence="2" type="ORF">HNQ65_002515</name>
</gene>
<accession>A0A7W7YB24</accession>
<dbReference type="Proteomes" id="UP000590740">
    <property type="component" value="Unassembled WGS sequence"/>
</dbReference>
<protein>
    <submittedName>
        <fullName evidence="2">Uncharacterized protein</fullName>
    </submittedName>
</protein>
<evidence type="ECO:0000313" key="3">
    <source>
        <dbReference type="Proteomes" id="UP000590740"/>
    </source>
</evidence>
<name>A0A7W7YB24_9BACT</name>
<proteinExistence type="predicted"/>
<sequence>MMDWLLPPPNWSCAAGLVLDSFFAGLRKELPEFTGPLTLFGSVPIQLCLDDSFTSADADIMVSGDPAPLRAVAKKLELTAGGSLRPAFGLQLCPSHFFRTTAHYLHRAHMETRHGIRIVVPHVRDVLIGKLHRSRMPEQEGIVLKDLRAFQRVRQLCGGHPNEDDLISDLLECGPYFRLPEHDDVNHFRLNVLDLWPNLFGRSLDVEKLILQPLRKMEAEARGTNHPSVSQMLDDLHPTRE</sequence>
<dbReference type="AlphaFoldDB" id="A0A7W7YB24"/>